<protein>
    <submittedName>
        <fullName evidence="1">Uncharacterized protein</fullName>
    </submittedName>
</protein>
<sequence>MMNKSRFGLSMKIVSKKEHQLNGYLVIFYLSKDGRLLVDVIDEESDSHSYIEGFLHHWSDFGDIKEDLIPMIDSVKNGYSVNEFVSSEISCAYIESETTFFIHESDIGEGKIEAAKDPNRHMPTSIFEKIILKWVEFLESQGR</sequence>
<keyword evidence="2" id="KW-1185">Reference proteome</keyword>
<dbReference type="KEGG" id="fpf:DCC35_06920"/>
<dbReference type="EMBL" id="CP028923">
    <property type="protein sequence ID" value="QCK14491.1"/>
    <property type="molecule type" value="Genomic_DNA"/>
</dbReference>
<dbReference type="RefSeq" id="WP_137090079.1">
    <property type="nucleotide sequence ID" value="NZ_CP028923.1"/>
</dbReference>
<dbReference type="OrthoDB" id="983026at2"/>
<name>A0A4D7JFT4_9BACT</name>
<gene>
    <name evidence="1" type="ORF">DCC35_06920</name>
</gene>
<dbReference type="AlphaFoldDB" id="A0A4D7JFT4"/>
<evidence type="ECO:0000313" key="2">
    <source>
        <dbReference type="Proteomes" id="UP000298616"/>
    </source>
</evidence>
<evidence type="ECO:0000313" key="1">
    <source>
        <dbReference type="EMBL" id="QCK14491.1"/>
    </source>
</evidence>
<organism evidence="1 2">
    <name type="scientific">Mangrovivirga cuniculi</name>
    <dbReference type="NCBI Taxonomy" id="2715131"/>
    <lineage>
        <taxon>Bacteria</taxon>
        <taxon>Pseudomonadati</taxon>
        <taxon>Bacteroidota</taxon>
        <taxon>Cytophagia</taxon>
        <taxon>Cytophagales</taxon>
        <taxon>Mangrovivirgaceae</taxon>
        <taxon>Mangrovivirga</taxon>
    </lineage>
</organism>
<reference evidence="1 2" key="1">
    <citation type="submission" date="2018-04" db="EMBL/GenBank/DDBJ databases">
        <title>Complete genome uncultured novel isolate.</title>
        <authorList>
            <person name="Merlino G."/>
        </authorList>
    </citation>
    <scope>NUCLEOTIDE SEQUENCE [LARGE SCALE GENOMIC DNA]</scope>
    <source>
        <strain evidence="2">R1DC9</strain>
    </source>
</reference>
<dbReference type="Proteomes" id="UP000298616">
    <property type="component" value="Chromosome"/>
</dbReference>
<accession>A0A4D7JFT4</accession>
<proteinExistence type="predicted"/>